<keyword evidence="1" id="KW-0472">Membrane</keyword>
<keyword evidence="1" id="KW-0812">Transmembrane</keyword>
<dbReference type="InterPro" id="IPR007339">
    <property type="entry name" value="RclC-like"/>
</dbReference>
<protein>
    <submittedName>
        <fullName evidence="2">Inner membrane protein RclC</fullName>
    </submittedName>
</protein>
<keyword evidence="3" id="KW-1185">Reference proteome</keyword>
<evidence type="ECO:0000313" key="2">
    <source>
        <dbReference type="EMBL" id="VIO72808.1"/>
    </source>
</evidence>
<dbReference type="Pfam" id="PF04224">
    <property type="entry name" value="DUF417"/>
    <property type="match status" value="1"/>
</dbReference>
<name>A0A508TG66_9BRAD</name>
<sequence>MNTLIDVTLNPIVGILRRSGLLANDLDYHIVRASMVIMFFFFGYQKWWAYEADRLVPFISNGPLIWWLYPVFGHQGASWFLGVAEWTWGALLFAGFWDKRLGVLGAIGSSATFIATVSIIPFMPDGWDASAGGFPAMTGNVPFLMKDVVLLAVSLYLLKQDVARVTSPVVAKALS</sequence>
<evidence type="ECO:0000313" key="3">
    <source>
        <dbReference type="Proteomes" id="UP000328092"/>
    </source>
</evidence>
<dbReference type="OrthoDB" id="1118972at2"/>
<feature type="transmembrane region" description="Helical" evidence="1">
    <location>
        <begin position="78"/>
        <end position="96"/>
    </location>
</feature>
<gene>
    <name evidence="2" type="primary">rclC_2</name>
    <name evidence="2" type="ORF">CI1B_44560</name>
</gene>
<organism evidence="2 3">
    <name type="scientific">Bradyrhizobium ivorense</name>
    <dbReference type="NCBI Taxonomy" id="2511166"/>
    <lineage>
        <taxon>Bacteria</taxon>
        <taxon>Pseudomonadati</taxon>
        <taxon>Pseudomonadota</taxon>
        <taxon>Alphaproteobacteria</taxon>
        <taxon>Hyphomicrobiales</taxon>
        <taxon>Nitrobacteraceae</taxon>
        <taxon>Bradyrhizobium</taxon>
    </lineage>
</organism>
<dbReference type="EMBL" id="CAADFC020000016">
    <property type="protein sequence ID" value="VIO72808.1"/>
    <property type="molecule type" value="Genomic_DNA"/>
</dbReference>
<dbReference type="PIRSF" id="PIRSF028065">
    <property type="entry name" value="UCP028065"/>
    <property type="match status" value="1"/>
</dbReference>
<proteinExistence type="predicted"/>
<dbReference type="Proteomes" id="UP000328092">
    <property type="component" value="Unassembled WGS sequence"/>
</dbReference>
<dbReference type="GO" id="GO:0005886">
    <property type="term" value="C:plasma membrane"/>
    <property type="evidence" value="ECO:0007669"/>
    <property type="project" value="TreeGrafter"/>
</dbReference>
<feature type="transmembrane region" description="Helical" evidence="1">
    <location>
        <begin position="103"/>
        <end position="123"/>
    </location>
</feature>
<feature type="transmembrane region" description="Helical" evidence="1">
    <location>
        <begin position="26"/>
        <end position="43"/>
    </location>
</feature>
<dbReference type="AlphaFoldDB" id="A0A508TG66"/>
<feature type="transmembrane region" description="Helical" evidence="1">
    <location>
        <begin position="143"/>
        <end position="158"/>
    </location>
</feature>
<dbReference type="InterPro" id="IPR016865">
    <property type="entry name" value="RclC"/>
</dbReference>
<dbReference type="PANTHER" id="PTHR40106:SF1">
    <property type="entry name" value="INNER MEMBRANE PROTEIN RCLC"/>
    <property type="match status" value="1"/>
</dbReference>
<dbReference type="PANTHER" id="PTHR40106">
    <property type="entry name" value="INNER MEMBRANE PROTEIN RCLC"/>
    <property type="match status" value="1"/>
</dbReference>
<reference evidence="2" key="1">
    <citation type="submission" date="2019-02" db="EMBL/GenBank/DDBJ databases">
        <authorList>
            <person name="Pothier F.J."/>
        </authorList>
    </citation>
    <scope>NUCLEOTIDE SEQUENCE</scope>
    <source>
        <strain evidence="2">CI-1B</strain>
    </source>
</reference>
<dbReference type="GO" id="GO:1901530">
    <property type="term" value="P:response to hypochlorite"/>
    <property type="evidence" value="ECO:0007669"/>
    <property type="project" value="TreeGrafter"/>
</dbReference>
<evidence type="ECO:0000256" key="1">
    <source>
        <dbReference type="SAM" id="Phobius"/>
    </source>
</evidence>
<accession>A0A508TG66</accession>
<keyword evidence="1" id="KW-1133">Transmembrane helix</keyword>
<dbReference type="RefSeq" id="WP_139861624.1">
    <property type="nucleotide sequence ID" value="NZ_CAADFC020000016.1"/>
</dbReference>
<comment type="caution">
    <text evidence="2">The sequence shown here is derived from an EMBL/GenBank/DDBJ whole genome shotgun (WGS) entry which is preliminary data.</text>
</comment>